<evidence type="ECO:0000256" key="2">
    <source>
        <dbReference type="ARBA" id="ARBA00002788"/>
    </source>
</evidence>
<dbReference type="GO" id="GO:0047324">
    <property type="term" value="F:phosphoenolpyruvate-glycerone phosphotransferase activity"/>
    <property type="evidence" value="ECO:0007669"/>
    <property type="project" value="UniProtKB-EC"/>
</dbReference>
<dbReference type="InterPro" id="IPR036662">
    <property type="entry name" value="PTS_EIIA_man-typ_sf"/>
</dbReference>
<comment type="function">
    <text evidence="2">Component of the dihydroxyacetone kinase complex, which is responsible for the phosphoenolpyruvate (PEP)-dependent phosphorylation of dihydroxyacetone. DhaM serves as the phosphoryl donor. Is phosphorylated by phosphoenolpyruvate in an EI- and HPr-dependent reaction, and a phosphorelay system on histidine residues finally leads to phosphoryl transfer to DhaL and dihydroxyacetone.</text>
</comment>
<dbReference type="EMBL" id="LRDH01000107">
    <property type="protein sequence ID" value="PPV14582.1"/>
    <property type="molecule type" value="Genomic_DNA"/>
</dbReference>
<gene>
    <name evidence="6" type="ORF">AWN73_02390</name>
</gene>
<organism evidence="6 7">
    <name type="scientific">Clostridium butyricum</name>
    <dbReference type="NCBI Taxonomy" id="1492"/>
    <lineage>
        <taxon>Bacteria</taxon>
        <taxon>Bacillati</taxon>
        <taxon>Bacillota</taxon>
        <taxon>Clostridia</taxon>
        <taxon>Eubacteriales</taxon>
        <taxon>Clostridiaceae</taxon>
        <taxon>Clostridium</taxon>
    </lineage>
</organism>
<dbReference type="GO" id="GO:0016020">
    <property type="term" value="C:membrane"/>
    <property type="evidence" value="ECO:0007669"/>
    <property type="project" value="InterPro"/>
</dbReference>
<evidence type="ECO:0000256" key="3">
    <source>
        <dbReference type="ARBA" id="ARBA00012095"/>
    </source>
</evidence>
<evidence type="ECO:0000256" key="5">
    <source>
        <dbReference type="ARBA" id="ARBA00046577"/>
    </source>
</evidence>
<dbReference type="EC" id="2.7.1.121" evidence="3"/>
<dbReference type="PANTHER" id="PTHR38594:SF1">
    <property type="entry name" value="PEP-DEPENDENT DIHYDROXYACETONE KINASE, PHOSPHORYL DONOR SUBUNIT DHAM"/>
    <property type="match status" value="1"/>
</dbReference>
<dbReference type="NCBIfam" id="TIGR02364">
    <property type="entry name" value="dha_pts"/>
    <property type="match status" value="1"/>
</dbReference>
<dbReference type="GO" id="GO:0019563">
    <property type="term" value="P:glycerol catabolic process"/>
    <property type="evidence" value="ECO:0007669"/>
    <property type="project" value="InterPro"/>
</dbReference>
<protein>
    <recommendedName>
        <fullName evidence="3">phosphoenolpyruvate--glycerone phosphotransferase</fullName>
        <ecNumber evidence="3">2.7.1.121</ecNumber>
    </recommendedName>
</protein>
<evidence type="ECO:0000256" key="4">
    <source>
        <dbReference type="ARBA" id="ARBA00022679"/>
    </source>
</evidence>
<evidence type="ECO:0000256" key="1">
    <source>
        <dbReference type="ARBA" id="ARBA00001113"/>
    </source>
</evidence>
<reference evidence="6 7" key="1">
    <citation type="submission" date="2016-01" db="EMBL/GenBank/DDBJ databases">
        <title>Characterization of the Clostridium difficile lineages that are prevalent in Hong Kong and China.</title>
        <authorList>
            <person name="Kwok J.S.-L."/>
            <person name="Lam W.-Y."/>
            <person name="Ip M."/>
            <person name="Chan T.-F."/>
            <person name="Hawkey P.M."/>
            <person name="Tsui S.K.-W."/>
        </authorList>
    </citation>
    <scope>NUCLEOTIDE SEQUENCE [LARGE SCALE GENOMIC DNA]</scope>
    <source>
        <strain evidence="6 7">300064</strain>
    </source>
</reference>
<dbReference type="SUPFAM" id="SSF53062">
    <property type="entry name" value="PTS system fructose IIA component-like"/>
    <property type="match status" value="1"/>
</dbReference>
<dbReference type="AlphaFoldDB" id="A0A0A6PS16"/>
<accession>A0A0A6PS16</accession>
<dbReference type="InterPro" id="IPR004701">
    <property type="entry name" value="PTS_EIIA_man-typ"/>
</dbReference>
<keyword evidence="4" id="KW-0808">Transferase</keyword>
<name>A0A0A6PS16_CLOBU</name>
<dbReference type="Pfam" id="PF03610">
    <property type="entry name" value="EIIA-man"/>
    <property type="match status" value="1"/>
</dbReference>
<dbReference type="Gene3D" id="3.40.50.510">
    <property type="entry name" value="Phosphotransferase system, mannose-type IIA component"/>
    <property type="match status" value="1"/>
</dbReference>
<proteinExistence type="predicted"/>
<dbReference type="InterPro" id="IPR012844">
    <property type="entry name" value="DhaM_N"/>
</dbReference>
<comment type="subunit">
    <text evidence="5">Homodimer. The dihydroxyacetone kinase complex is composed of a homodimer of DhaM, a homodimer of DhaK and the subunit DhaL.</text>
</comment>
<dbReference type="Proteomes" id="UP000238081">
    <property type="component" value="Unassembled WGS sequence"/>
</dbReference>
<dbReference type="PROSITE" id="PS51096">
    <property type="entry name" value="PTS_EIIA_TYPE_4"/>
    <property type="match status" value="1"/>
</dbReference>
<dbReference type="GO" id="GO:0009401">
    <property type="term" value="P:phosphoenolpyruvate-dependent sugar phosphotransferase system"/>
    <property type="evidence" value="ECO:0007669"/>
    <property type="project" value="InterPro"/>
</dbReference>
<dbReference type="InterPro" id="IPR039643">
    <property type="entry name" value="DhaM"/>
</dbReference>
<dbReference type="PANTHER" id="PTHR38594">
    <property type="entry name" value="PEP-DEPENDENT DIHYDROXYACETONE KINASE, PHOSPHORYL DONOR SUBUNIT DHAM"/>
    <property type="match status" value="1"/>
</dbReference>
<evidence type="ECO:0000313" key="7">
    <source>
        <dbReference type="Proteomes" id="UP000238081"/>
    </source>
</evidence>
<comment type="catalytic activity">
    <reaction evidence="1">
        <text>dihydroxyacetone + phosphoenolpyruvate = dihydroxyacetone phosphate + pyruvate</text>
        <dbReference type="Rhea" id="RHEA:18381"/>
        <dbReference type="ChEBI" id="CHEBI:15361"/>
        <dbReference type="ChEBI" id="CHEBI:16016"/>
        <dbReference type="ChEBI" id="CHEBI:57642"/>
        <dbReference type="ChEBI" id="CHEBI:58702"/>
        <dbReference type="EC" id="2.7.1.121"/>
    </reaction>
</comment>
<sequence>MVGIVLVSHSSKLAEGVKEIAIQMTPDIKIETAGGTCDGRIGTDMNKISTAINNAYSEDGVAVFFDLGSALMNTEMAIEFLDDDIKKNIHIIDAPIVEGAVVGAVNASMNKSIDEIISALKDIRINKIQ</sequence>
<comment type="caution">
    <text evidence="6">The sequence shown here is derived from an EMBL/GenBank/DDBJ whole genome shotgun (WGS) entry which is preliminary data.</text>
</comment>
<dbReference type="RefSeq" id="WP_003408953.1">
    <property type="nucleotide sequence ID" value="NZ_BKBB01000030.1"/>
</dbReference>
<evidence type="ECO:0000313" key="6">
    <source>
        <dbReference type="EMBL" id="PPV14582.1"/>
    </source>
</evidence>